<dbReference type="STRING" id="1353952.A0A165I7T8"/>
<dbReference type="Pfam" id="PF00857">
    <property type="entry name" value="Isochorismatase"/>
    <property type="match status" value="1"/>
</dbReference>
<evidence type="ECO:0000313" key="4">
    <source>
        <dbReference type="Proteomes" id="UP000076842"/>
    </source>
</evidence>
<sequence>MTVAAKIVAARTAFLLCDLQVAFRTAIWNFDDVEATAGKMLRAAKIFDIPVLITEQNPKALGVTVQSLPLDPLKESALIFGPWAKKRFSMMIPEVEACLKEKGVQDVVLFGIESHICVLQTALDLLRSSYSVHVLADGISSCNSGERQLAISTMRQAGATVTSSESVLYQLMEDASDPRFKAFVTLIKESKERTQQTAANLLETL</sequence>
<evidence type="ECO:0000259" key="2">
    <source>
        <dbReference type="Pfam" id="PF00857"/>
    </source>
</evidence>
<evidence type="ECO:0000313" key="3">
    <source>
        <dbReference type="EMBL" id="KZT60237.1"/>
    </source>
</evidence>
<dbReference type="PANTHER" id="PTHR14119:SF3">
    <property type="entry name" value="ISOCHORISMATASE DOMAIN-CONTAINING PROTEIN 2"/>
    <property type="match status" value="1"/>
</dbReference>
<dbReference type="PANTHER" id="PTHR14119">
    <property type="entry name" value="HYDROLASE"/>
    <property type="match status" value="1"/>
</dbReference>
<dbReference type="EMBL" id="KV423933">
    <property type="protein sequence ID" value="KZT60237.1"/>
    <property type="molecule type" value="Genomic_DNA"/>
</dbReference>
<organism evidence="3 4">
    <name type="scientific">Calocera cornea HHB12733</name>
    <dbReference type="NCBI Taxonomy" id="1353952"/>
    <lineage>
        <taxon>Eukaryota</taxon>
        <taxon>Fungi</taxon>
        <taxon>Dikarya</taxon>
        <taxon>Basidiomycota</taxon>
        <taxon>Agaricomycotina</taxon>
        <taxon>Dacrymycetes</taxon>
        <taxon>Dacrymycetales</taxon>
        <taxon>Dacrymycetaceae</taxon>
        <taxon>Calocera</taxon>
    </lineage>
</organism>
<proteinExistence type="inferred from homology"/>
<feature type="domain" description="Isochorismatase-like" evidence="2">
    <location>
        <begin position="12"/>
        <end position="165"/>
    </location>
</feature>
<comment type="similarity">
    <text evidence="1">Belongs to the isochorismatase family.</text>
</comment>
<dbReference type="Proteomes" id="UP000076842">
    <property type="component" value="Unassembled WGS sequence"/>
</dbReference>
<dbReference type="AlphaFoldDB" id="A0A165I7T8"/>
<name>A0A165I7T8_9BASI</name>
<keyword evidence="3" id="KW-0378">Hydrolase</keyword>
<dbReference type="InterPro" id="IPR036380">
    <property type="entry name" value="Isochorismatase-like_sf"/>
</dbReference>
<dbReference type="OrthoDB" id="269496at2759"/>
<evidence type="ECO:0000256" key="1">
    <source>
        <dbReference type="ARBA" id="ARBA00006336"/>
    </source>
</evidence>
<dbReference type="SUPFAM" id="SSF52499">
    <property type="entry name" value="Isochorismatase-like hydrolases"/>
    <property type="match status" value="1"/>
</dbReference>
<reference evidence="3 4" key="1">
    <citation type="journal article" date="2016" name="Mol. Biol. Evol.">
        <title>Comparative Genomics of Early-Diverging Mushroom-Forming Fungi Provides Insights into the Origins of Lignocellulose Decay Capabilities.</title>
        <authorList>
            <person name="Nagy L.G."/>
            <person name="Riley R."/>
            <person name="Tritt A."/>
            <person name="Adam C."/>
            <person name="Daum C."/>
            <person name="Floudas D."/>
            <person name="Sun H."/>
            <person name="Yadav J.S."/>
            <person name="Pangilinan J."/>
            <person name="Larsson K.H."/>
            <person name="Matsuura K."/>
            <person name="Barry K."/>
            <person name="Labutti K."/>
            <person name="Kuo R."/>
            <person name="Ohm R.A."/>
            <person name="Bhattacharya S.S."/>
            <person name="Shirouzu T."/>
            <person name="Yoshinaga Y."/>
            <person name="Martin F.M."/>
            <person name="Grigoriev I.V."/>
            <person name="Hibbett D.S."/>
        </authorList>
    </citation>
    <scope>NUCLEOTIDE SEQUENCE [LARGE SCALE GENOMIC DNA]</scope>
    <source>
        <strain evidence="3 4">HHB12733</strain>
    </source>
</reference>
<dbReference type="GO" id="GO:0016787">
    <property type="term" value="F:hydrolase activity"/>
    <property type="evidence" value="ECO:0007669"/>
    <property type="project" value="UniProtKB-KW"/>
</dbReference>
<accession>A0A165I7T8</accession>
<dbReference type="InParanoid" id="A0A165I7T8"/>
<dbReference type="Gene3D" id="3.40.50.850">
    <property type="entry name" value="Isochorismatase-like"/>
    <property type="match status" value="1"/>
</dbReference>
<keyword evidence="4" id="KW-1185">Reference proteome</keyword>
<dbReference type="InterPro" id="IPR050993">
    <property type="entry name" value="Isochorismatase_domain"/>
</dbReference>
<dbReference type="InterPro" id="IPR000868">
    <property type="entry name" value="Isochorismatase-like_dom"/>
</dbReference>
<gene>
    <name evidence="3" type="ORF">CALCODRAFT_429810</name>
</gene>
<protein>
    <submittedName>
        <fullName evidence="3">Isochorismatase hydrolase</fullName>
    </submittedName>
</protein>